<evidence type="ECO:0008006" key="4">
    <source>
        <dbReference type="Google" id="ProtNLM"/>
    </source>
</evidence>
<feature type="region of interest" description="Disordered" evidence="1">
    <location>
        <begin position="1"/>
        <end position="22"/>
    </location>
</feature>
<feature type="compositionally biased region" description="Low complexity" evidence="1">
    <location>
        <begin position="1"/>
        <end position="21"/>
    </location>
</feature>
<dbReference type="EMBL" id="BAABHQ010000003">
    <property type="protein sequence ID" value="GAA4868200.1"/>
    <property type="molecule type" value="Genomic_DNA"/>
</dbReference>
<evidence type="ECO:0000313" key="2">
    <source>
        <dbReference type="EMBL" id="GAA4868200.1"/>
    </source>
</evidence>
<organism evidence="2 3">
    <name type="scientific">Actinomycetospora straminea</name>
    <dbReference type="NCBI Taxonomy" id="663607"/>
    <lineage>
        <taxon>Bacteria</taxon>
        <taxon>Bacillati</taxon>
        <taxon>Actinomycetota</taxon>
        <taxon>Actinomycetes</taxon>
        <taxon>Pseudonocardiales</taxon>
        <taxon>Pseudonocardiaceae</taxon>
        <taxon>Actinomycetospora</taxon>
    </lineage>
</organism>
<sequence length="120" mass="12107">MSAPEPPREAAGSAGGEAAMSPDEARAFAGKVDALEQGVTEAQAALDGLGAESLAVGSGEDNAAIAAWYRELVMSDTVPAARALAAELAELRQAVRDSAAVWEQADADAAASVRLEPGQD</sequence>
<dbReference type="RefSeq" id="WP_274231205.1">
    <property type="nucleotide sequence ID" value="NZ_BAABHQ010000003.1"/>
</dbReference>
<evidence type="ECO:0000256" key="1">
    <source>
        <dbReference type="SAM" id="MobiDB-lite"/>
    </source>
</evidence>
<proteinExistence type="predicted"/>
<reference evidence="3" key="1">
    <citation type="journal article" date="2019" name="Int. J. Syst. Evol. Microbiol.">
        <title>The Global Catalogue of Microorganisms (GCM) 10K type strain sequencing project: providing services to taxonomists for standard genome sequencing and annotation.</title>
        <authorList>
            <consortium name="The Broad Institute Genomics Platform"/>
            <consortium name="The Broad Institute Genome Sequencing Center for Infectious Disease"/>
            <person name="Wu L."/>
            <person name="Ma J."/>
        </authorList>
    </citation>
    <scope>NUCLEOTIDE SEQUENCE [LARGE SCALE GENOMIC DNA]</scope>
    <source>
        <strain evidence="3">JCM 17983</strain>
    </source>
</reference>
<protein>
    <recommendedName>
        <fullName evidence="4">Excreted virulence factor EspC (Type VII ESX diderm)</fullName>
    </recommendedName>
</protein>
<accession>A0ABP9E4J6</accession>
<evidence type="ECO:0000313" key="3">
    <source>
        <dbReference type="Proteomes" id="UP001500457"/>
    </source>
</evidence>
<dbReference type="Proteomes" id="UP001500457">
    <property type="component" value="Unassembled WGS sequence"/>
</dbReference>
<keyword evidence="3" id="KW-1185">Reference proteome</keyword>
<comment type="caution">
    <text evidence="2">The sequence shown here is derived from an EMBL/GenBank/DDBJ whole genome shotgun (WGS) entry which is preliminary data.</text>
</comment>
<name>A0ABP9E4J6_9PSEU</name>
<gene>
    <name evidence="2" type="ORF">GCM10023203_16150</name>
</gene>